<dbReference type="GO" id="GO:0005737">
    <property type="term" value="C:cytoplasm"/>
    <property type="evidence" value="ECO:0007669"/>
    <property type="project" value="TreeGrafter"/>
</dbReference>
<dbReference type="Pfam" id="PF08574">
    <property type="entry name" value="Iwr1"/>
    <property type="match status" value="1"/>
</dbReference>
<comment type="similarity">
    <text evidence="1">Belongs to the IWR1/SLC7A6OS family.</text>
</comment>
<keyword evidence="5" id="KW-1185">Reference proteome</keyword>
<dbReference type="STRING" id="984486.A0A1E3QXX8"/>
<dbReference type="InterPro" id="IPR013883">
    <property type="entry name" value="TF_Iwr1_dom"/>
</dbReference>
<gene>
    <name evidence="4" type="ORF">BABINDRAFT_159019</name>
</gene>
<feature type="region of interest" description="Disordered" evidence="2">
    <location>
        <begin position="187"/>
        <end position="216"/>
    </location>
</feature>
<dbReference type="EMBL" id="KV454426">
    <property type="protein sequence ID" value="ODQ82424.1"/>
    <property type="molecule type" value="Genomic_DNA"/>
</dbReference>
<dbReference type="RefSeq" id="XP_018987752.1">
    <property type="nucleotide sequence ID" value="XM_019127417.1"/>
</dbReference>
<dbReference type="PANTHER" id="PTHR28063:SF1">
    <property type="entry name" value="RNA POLYMERASE II NUCLEAR LOCALIZATION PROTEIN IWR1"/>
    <property type="match status" value="1"/>
</dbReference>
<evidence type="ECO:0000256" key="1">
    <source>
        <dbReference type="ARBA" id="ARBA00010218"/>
    </source>
</evidence>
<feature type="domain" description="Transcription factor Iwr1" evidence="3">
    <location>
        <begin position="142"/>
        <end position="211"/>
    </location>
</feature>
<dbReference type="AlphaFoldDB" id="A0A1E3QXX8"/>
<evidence type="ECO:0000313" key="5">
    <source>
        <dbReference type="Proteomes" id="UP000094336"/>
    </source>
</evidence>
<proteinExistence type="inferred from homology"/>
<dbReference type="OrthoDB" id="6255506at2759"/>
<feature type="compositionally biased region" description="Low complexity" evidence="2">
    <location>
        <begin position="120"/>
        <end position="130"/>
    </location>
</feature>
<sequence>MSRPTQGLEVVRIKRKRGQDPLQALILEGPSSKKSKKATVSPNVFFKLARTDDSYDEAGYINRNESLLESSTAQGDDENVFYLSKKRPADELPDILSEMIGDVLLLDSPDQPRKRKLPTRRFSSSRTTTSEAPTLKTTTNMDEYVYDVYYRDKQFHDDLAETNIGYIKLTEGDDGLFNLINDESDTERVVYSDDEDSNAEDFYRNDYPENEDASDSEFEQIAAMADHPYRKQRAPDSDEEYADNALQQVEDSYLPIEDEDEEEMSDDEDDVYEISHNRRRFSHAEYLETEGVANPAEFDNLYEDFYDETAAEPASFLDDGTNQQMPFKRNKFFATDEDDEMAIHRDRIFGKLERMINERS</sequence>
<evidence type="ECO:0000313" key="4">
    <source>
        <dbReference type="EMBL" id="ODQ82424.1"/>
    </source>
</evidence>
<organism evidence="4 5">
    <name type="scientific">Babjeviella inositovora NRRL Y-12698</name>
    <dbReference type="NCBI Taxonomy" id="984486"/>
    <lineage>
        <taxon>Eukaryota</taxon>
        <taxon>Fungi</taxon>
        <taxon>Dikarya</taxon>
        <taxon>Ascomycota</taxon>
        <taxon>Saccharomycotina</taxon>
        <taxon>Pichiomycetes</taxon>
        <taxon>Serinales incertae sedis</taxon>
        <taxon>Babjeviella</taxon>
    </lineage>
</organism>
<evidence type="ECO:0000259" key="3">
    <source>
        <dbReference type="Pfam" id="PF08574"/>
    </source>
</evidence>
<name>A0A1E3QXX8_9ASCO</name>
<dbReference type="InterPro" id="IPR040150">
    <property type="entry name" value="Iwr1"/>
</dbReference>
<dbReference type="PANTHER" id="PTHR28063">
    <property type="entry name" value="RNA POLYMERASE II NUCLEAR LOCALIZATION PROTEIN IWR1"/>
    <property type="match status" value="1"/>
</dbReference>
<dbReference type="GO" id="GO:0006606">
    <property type="term" value="P:protein import into nucleus"/>
    <property type="evidence" value="ECO:0007669"/>
    <property type="project" value="InterPro"/>
</dbReference>
<dbReference type="GeneID" id="30145270"/>
<evidence type="ECO:0000256" key="2">
    <source>
        <dbReference type="SAM" id="MobiDB-lite"/>
    </source>
</evidence>
<reference evidence="5" key="1">
    <citation type="submission" date="2016-05" db="EMBL/GenBank/DDBJ databases">
        <title>Comparative genomics of biotechnologically important yeasts.</title>
        <authorList>
            <consortium name="DOE Joint Genome Institute"/>
            <person name="Riley R."/>
            <person name="Haridas S."/>
            <person name="Wolfe K.H."/>
            <person name="Lopes M.R."/>
            <person name="Hittinger C.T."/>
            <person name="Goker M."/>
            <person name="Salamov A."/>
            <person name="Wisecaver J."/>
            <person name="Long T.M."/>
            <person name="Aerts A.L."/>
            <person name="Barry K."/>
            <person name="Choi C."/>
            <person name="Clum A."/>
            <person name="Coughlan A.Y."/>
            <person name="Deshpande S."/>
            <person name="Douglass A.P."/>
            <person name="Hanson S.J."/>
            <person name="Klenk H.-P."/>
            <person name="Labutti K."/>
            <person name="Lapidus A."/>
            <person name="Lindquist E."/>
            <person name="Lipzen A."/>
            <person name="Meier-Kolthoff J.P."/>
            <person name="Ohm R.A."/>
            <person name="Otillar R.P."/>
            <person name="Pangilinan J."/>
            <person name="Peng Y."/>
            <person name="Rokas A."/>
            <person name="Rosa C.A."/>
            <person name="Scheuner C."/>
            <person name="Sibirny A.A."/>
            <person name="Slot J.C."/>
            <person name="Stielow J.B."/>
            <person name="Sun H."/>
            <person name="Kurtzman C.P."/>
            <person name="Blackwell M."/>
            <person name="Grigoriev I.V."/>
            <person name="Jeffries T.W."/>
        </authorList>
    </citation>
    <scope>NUCLEOTIDE SEQUENCE [LARGE SCALE GENOMIC DNA]</scope>
    <source>
        <strain evidence="5">NRRL Y-12698</strain>
    </source>
</reference>
<feature type="region of interest" description="Disordered" evidence="2">
    <location>
        <begin position="109"/>
        <end position="132"/>
    </location>
</feature>
<protein>
    <recommendedName>
        <fullName evidence="3">Transcription factor Iwr1 domain-containing protein</fullName>
    </recommendedName>
</protein>
<accession>A0A1E3QXX8</accession>
<dbReference type="Proteomes" id="UP000094336">
    <property type="component" value="Unassembled WGS sequence"/>
</dbReference>